<proteinExistence type="inferred from homology"/>
<comment type="pathway">
    <text evidence="2 6">Cofactor biosynthesis; molybdopterin biosynthesis.</text>
</comment>
<dbReference type="OrthoDB" id="9804758at2"/>
<dbReference type="Proteomes" id="UP000319255">
    <property type="component" value="Unassembled WGS sequence"/>
</dbReference>
<dbReference type="AlphaFoldDB" id="A0A501X0X4"/>
<keyword evidence="6 8" id="KW-0808">Transferase</keyword>
<dbReference type="GO" id="GO:0005829">
    <property type="term" value="C:cytosol"/>
    <property type="evidence" value="ECO:0007669"/>
    <property type="project" value="TreeGrafter"/>
</dbReference>
<dbReference type="GO" id="GO:0061599">
    <property type="term" value="F:molybdopterin molybdotransferase activity"/>
    <property type="evidence" value="ECO:0007669"/>
    <property type="project" value="UniProtKB-UniRule"/>
</dbReference>
<dbReference type="SUPFAM" id="SSF63867">
    <property type="entry name" value="MoeA C-terminal domain-like"/>
    <property type="match status" value="1"/>
</dbReference>
<dbReference type="SMART" id="SM00852">
    <property type="entry name" value="MoCF_biosynth"/>
    <property type="match status" value="1"/>
</dbReference>
<dbReference type="InterPro" id="IPR038987">
    <property type="entry name" value="MoeA-like"/>
</dbReference>
<comment type="cofactor">
    <cofactor evidence="6">
        <name>Mg(2+)</name>
        <dbReference type="ChEBI" id="CHEBI:18420"/>
    </cofactor>
</comment>
<dbReference type="InterPro" id="IPR036688">
    <property type="entry name" value="MoeA_C_domain_IV_sf"/>
</dbReference>
<dbReference type="InterPro" id="IPR005111">
    <property type="entry name" value="MoeA_C_domain_IV"/>
</dbReference>
<evidence type="ECO:0000259" key="7">
    <source>
        <dbReference type="SMART" id="SM00852"/>
    </source>
</evidence>
<comment type="catalytic activity">
    <reaction evidence="5">
        <text>adenylyl-molybdopterin + molybdate = Mo-molybdopterin + AMP + H(+)</text>
        <dbReference type="Rhea" id="RHEA:35047"/>
        <dbReference type="ChEBI" id="CHEBI:15378"/>
        <dbReference type="ChEBI" id="CHEBI:36264"/>
        <dbReference type="ChEBI" id="CHEBI:62727"/>
        <dbReference type="ChEBI" id="CHEBI:71302"/>
        <dbReference type="ChEBI" id="CHEBI:456215"/>
        <dbReference type="EC" id="2.10.1.1"/>
    </reaction>
</comment>
<organism evidence="8 9">
    <name type="scientific">Amaricoccus solimangrovi</name>
    <dbReference type="NCBI Taxonomy" id="2589815"/>
    <lineage>
        <taxon>Bacteria</taxon>
        <taxon>Pseudomonadati</taxon>
        <taxon>Pseudomonadota</taxon>
        <taxon>Alphaproteobacteria</taxon>
        <taxon>Rhodobacterales</taxon>
        <taxon>Paracoccaceae</taxon>
        <taxon>Amaricoccus</taxon>
    </lineage>
</organism>
<evidence type="ECO:0000256" key="4">
    <source>
        <dbReference type="ARBA" id="ARBA00023150"/>
    </source>
</evidence>
<dbReference type="EMBL" id="VFRP01000001">
    <property type="protein sequence ID" value="TPE53741.1"/>
    <property type="molecule type" value="Genomic_DNA"/>
</dbReference>
<keyword evidence="4 6" id="KW-0501">Molybdenum cofactor biosynthesis</keyword>
<protein>
    <recommendedName>
        <fullName evidence="6">Molybdopterin molybdenumtransferase</fullName>
        <ecNumber evidence="6">2.10.1.1</ecNumber>
    </recommendedName>
</protein>
<evidence type="ECO:0000313" key="8">
    <source>
        <dbReference type="EMBL" id="TPE53741.1"/>
    </source>
</evidence>
<dbReference type="GO" id="GO:0046872">
    <property type="term" value="F:metal ion binding"/>
    <property type="evidence" value="ECO:0007669"/>
    <property type="project" value="UniProtKB-UniRule"/>
</dbReference>
<dbReference type="PANTHER" id="PTHR10192:SF5">
    <property type="entry name" value="GEPHYRIN"/>
    <property type="match status" value="1"/>
</dbReference>
<accession>A0A501X0X4</accession>
<dbReference type="Gene3D" id="3.90.105.10">
    <property type="entry name" value="Molybdopterin biosynthesis moea protein, domain 2"/>
    <property type="match status" value="1"/>
</dbReference>
<evidence type="ECO:0000256" key="5">
    <source>
        <dbReference type="ARBA" id="ARBA00047317"/>
    </source>
</evidence>
<dbReference type="GO" id="GO:0006777">
    <property type="term" value="P:Mo-molybdopterin cofactor biosynthetic process"/>
    <property type="evidence" value="ECO:0007669"/>
    <property type="project" value="UniProtKB-UniRule"/>
</dbReference>
<reference evidence="8 9" key="1">
    <citation type="submission" date="2019-06" db="EMBL/GenBank/DDBJ databases">
        <title>A novel bacterium of genus Amaricoccus, isolated from marine sediment.</title>
        <authorList>
            <person name="Huang H."/>
            <person name="Mo K."/>
            <person name="Hu Y."/>
        </authorList>
    </citation>
    <scope>NUCLEOTIDE SEQUENCE [LARGE SCALE GENOMIC DNA]</scope>
    <source>
        <strain evidence="8 9">HB172011</strain>
    </source>
</reference>
<dbReference type="UniPathway" id="UPA00344"/>
<evidence type="ECO:0000256" key="1">
    <source>
        <dbReference type="ARBA" id="ARBA00002901"/>
    </source>
</evidence>
<dbReference type="InterPro" id="IPR036425">
    <property type="entry name" value="MoaB/Mog-like_dom_sf"/>
</dbReference>
<evidence type="ECO:0000313" key="9">
    <source>
        <dbReference type="Proteomes" id="UP000319255"/>
    </source>
</evidence>
<dbReference type="Gene3D" id="2.170.190.11">
    <property type="entry name" value="Molybdopterin biosynthesis moea protein, domain 3"/>
    <property type="match status" value="1"/>
</dbReference>
<dbReference type="InterPro" id="IPR036135">
    <property type="entry name" value="MoeA_linker/N_sf"/>
</dbReference>
<comment type="similarity">
    <text evidence="3 6">Belongs to the MoeA family.</text>
</comment>
<keyword evidence="6" id="KW-0460">Magnesium</keyword>
<dbReference type="Pfam" id="PF00994">
    <property type="entry name" value="MoCF_biosynth"/>
    <property type="match status" value="1"/>
</dbReference>
<comment type="caution">
    <text evidence="8">The sequence shown here is derived from an EMBL/GenBank/DDBJ whole genome shotgun (WGS) entry which is preliminary data.</text>
</comment>
<evidence type="ECO:0000256" key="6">
    <source>
        <dbReference type="RuleBase" id="RU365090"/>
    </source>
</evidence>
<name>A0A501X0X4_9RHOB</name>
<keyword evidence="9" id="KW-1185">Reference proteome</keyword>
<dbReference type="Gene3D" id="2.40.340.10">
    <property type="entry name" value="MoeA, C-terminal, domain IV"/>
    <property type="match status" value="1"/>
</dbReference>
<dbReference type="FunFam" id="2.170.190.11:FF:000001">
    <property type="entry name" value="Molybdopterin molybdenumtransferase"/>
    <property type="match status" value="1"/>
</dbReference>
<dbReference type="NCBIfam" id="NF045515">
    <property type="entry name" value="Glp_gephyrin"/>
    <property type="match status" value="1"/>
</dbReference>
<dbReference type="SUPFAM" id="SSF63882">
    <property type="entry name" value="MoeA N-terminal region -like"/>
    <property type="match status" value="1"/>
</dbReference>
<dbReference type="InterPro" id="IPR005110">
    <property type="entry name" value="MoeA_linker/N"/>
</dbReference>
<keyword evidence="6" id="KW-0500">Molybdenum</keyword>
<dbReference type="CDD" id="cd00887">
    <property type="entry name" value="MoeA"/>
    <property type="match status" value="1"/>
</dbReference>
<dbReference type="RefSeq" id="WP_140452320.1">
    <property type="nucleotide sequence ID" value="NZ_VFRP01000001.1"/>
</dbReference>
<keyword evidence="6" id="KW-0479">Metal-binding</keyword>
<dbReference type="EC" id="2.10.1.1" evidence="6"/>
<comment type="function">
    <text evidence="1 6">Catalyzes the insertion of molybdate into adenylated molybdopterin with the concomitant release of AMP.</text>
</comment>
<gene>
    <name evidence="8" type="ORF">FJM51_01465</name>
</gene>
<dbReference type="Pfam" id="PF03454">
    <property type="entry name" value="MoeA_C"/>
    <property type="match status" value="1"/>
</dbReference>
<dbReference type="InterPro" id="IPR001453">
    <property type="entry name" value="MoaB/Mog_dom"/>
</dbReference>
<feature type="domain" description="MoaB/Mog" evidence="7">
    <location>
        <begin position="176"/>
        <end position="313"/>
    </location>
</feature>
<dbReference type="Gene3D" id="3.40.980.10">
    <property type="entry name" value="MoaB/Mog-like domain"/>
    <property type="match status" value="1"/>
</dbReference>
<evidence type="ECO:0000256" key="3">
    <source>
        <dbReference type="ARBA" id="ARBA00010763"/>
    </source>
</evidence>
<dbReference type="SUPFAM" id="SSF53218">
    <property type="entry name" value="Molybdenum cofactor biosynthesis proteins"/>
    <property type="match status" value="1"/>
</dbReference>
<evidence type="ECO:0000256" key="2">
    <source>
        <dbReference type="ARBA" id="ARBA00005046"/>
    </source>
</evidence>
<dbReference type="PANTHER" id="PTHR10192">
    <property type="entry name" value="MOLYBDOPTERIN BIOSYNTHESIS PROTEIN"/>
    <property type="match status" value="1"/>
</dbReference>
<sequence>MSGLLSVEEARARLLALFSPVGTESVPLAAAGGRVLAEDAVATRPQPPFDASAMDGYAIREEDHRAGNRLAVIGASAAGARFEGAVRPGTAVRIFTGAPVPDGADRVVIQENTTRVEDSVTLDEAAPGGTNIRPAGGDFMPGDRIAAPRRLAPADLALLAAMNIARPVLRRRPVVALIATGDELAMPGETPGPDQILCSNNFGLKAMLEAAGAEARMLPIARDTPESLTAAFDLAAGADLVVTLGGASVGEHDLVRATALGRGLDLSFYKIAMRPGKPLMAGRLGTTPMIGLPGNPVSAMVCGLLFVLPAVRRMLGLPEEAALRFPARLEAALEPNGPRAHYMMSRAEPEPGGWRIEAFGRQDSSLLSVLSRANALLVRPPHDPARASGDRVEFLWI</sequence>
<dbReference type="Pfam" id="PF03453">
    <property type="entry name" value="MoeA_N"/>
    <property type="match status" value="1"/>
</dbReference>